<proteinExistence type="inferred from homology"/>
<evidence type="ECO:0000313" key="7">
    <source>
        <dbReference type="EMBL" id="JAG71137.1"/>
    </source>
</evidence>
<reference evidence="7" key="1">
    <citation type="submission" date="2015-01" db="EMBL/GenBank/DDBJ databases">
        <title>Transcriptome Assembly of Fopius arisanus.</title>
        <authorList>
            <person name="Geib S."/>
        </authorList>
    </citation>
    <scope>NUCLEOTIDE SEQUENCE</scope>
</reference>
<dbReference type="GO" id="GO:0005783">
    <property type="term" value="C:endoplasmic reticulum"/>
    <property type="evidence" value="ECO:0007669"/>
    <property type="project" value="TreeGrafter"/>
</dbReference>
<dbReference type="Gene3D" id="3.10.120.10">
    <property type="entry name" value="Cytochrome b5-like heme/steroid binding domain"/>
    <property type="match status" value="1"/>
</dbReference>
<feature type="domain" description="Cytochrome b5 heme-binding" evidence="6">
    <location>
        <begin position="105"/>
        <end position="180"/>
    </location>
</feature>
<feature type="compositionally biased region" description="Polar residues" evidence="5">
    <location>
        <begin position="63"/>
        <end position="75"/>
    </location>
</feature>
<dbReference type="InterPro" id="IPR001199">
    <property type="entry name" value="Cyt_B5-like_heme/steroid-bd"/>
</dbReference>
<protein>
    <submittedName>
        <fullName evidence="7">Cyb5r4_1 protein</fullName>
    </submittedName>
</protein>
<dbReference type="AlphaFoldDB" id="A0A0C9R078"/>
<evidence type="ECO:0000256" key="1">
    <source>
        <dbReference type="ARBA" id="ARBA00022617"/>
    </source>
</evidence>
<sequence>MEATGSHQRPENSKNDETVEIKGVNIKNSSSSVNSLGKASSLVPISVSRVKQMSGTLEPMKSATGSGSATGNPRNKTALAPGHSLMDWIRLGSSGVDLTGVGGVSQAVTLAELAKHNQRNDAWISIRGIVFNVTRYMDFHPGGIPELMKGVGKDATKIFEDIVHSRCTRGLITRVFCRSV</sequence>
<dbReference type="GO" id="GO:0006801">
    <property type="term" value="P:superoxide metabolic process"/>
    <property type="evidence" value="ECO:0007669"/>
    <property type="project" value="TreeGrafter"/>
</dbReference>
<dbReference type="GO" id="GO:0046872">
    <property type="term" value="F:metal ion binding"/>
    <property type="evidence" value="ECO:0007669"/>
    <property type="project" value="UniProtKB-UniRule"/>
</dbReference>
<dbReference type="InterPro" id="IPR036400">
    <property type="entry name" value="Cyt_B5-like_heme/steroid_sf"/>
</dbReference>
<keyword evidence="1 4" id="KW-0349">Heme</keyword>
<name>A0A0C9R078_9HYME</name>
<dbReference type="PROSITE" id="PS50255">
    <property type="entry name" value="CYTOCHROME_B5_2"/>
    <property type="match status" value="1"/>
</dbReference>
<dbReference type="Pfam" id="PF00173">
    <property type="entry name" value="Cyt-b5"/>
    <property type="match status" value="1"/>
</dbReference>
<accession>A0A0C9R078</accession>
<dbReference type="InterPro" id="IPR018506">
    <property type="entry name" value="Cyt_B5_heme-BS"/>
</dbReference>
<dbReference type="GO" id="GO:0020037">
    <property type="term" value="F:heme binding"/>
    <property type="evidence" value="ECO:0007669"/>
    <property type="project" value="UniProtKB-UniRule"/>
</dbReference>
<dbReference type="PROSITE" id="PS00191">
    <property type="entry name" value="CYTOCHROME_B5_1"/>
    <property type="match status" value="1"/>
</dbReference>
<keyword evidence="2 4" id="KW-0479">Metal-binding</keyword>
<dbReference type="SMART" id="SM01117">
    <property type="entry name" value="Cyt-b5"/>
    <property type="match status" value="1"/>
</dbReference>
<dbReference type="SUPFAM" id="SSF55856">
    <property type="entry name" value="Cytochrome b5-like heme/steroid binding domain"/>
    <property type="match status" value="1"/>
</dbReference>
<comment type="similarity">
    <text evidence="4">Belongs to the cytochrome b5 family.</text>
</comment>
<dbReference type="PANTHER" id="PTHR46237:SF1">
    <property type="entry name" value="CYTOCHROME B5 REDUCTASE 4"/>
    <property type="match status" value="1"/>
</dbReference>
<evidence type="ECO:0000256" key="5">
    <source>
        <dbReference type="SAM" id="MobiDB-lite"/>
    </source>
</evidence>
<organism evidence="7">
    <name type="scientific">Fopius arisanus</name>
    <dbReference type="NCBI Taxonomy" id="64838"/>
    <lineage>
        <taxon>Eukaryota</taxon>
        <taxon>Metazoa</taxon>
        <taxon>Ecdysozoa</taxon>
        <taxon>Arthropoda</taxon>
        <taxon>Hexapoda</taxon>
        <taxon>Insecta</taxon>
        <taxon>Pterygota</taxon>
        <taxon>Neoptera</taxon>
        <taxon>Endopterygota</taxon>
        <taxon>Hymenoptera</taxon>
        <taxon>Apocrita</taxon>
        <taxon>Ichneumonoidea</taxon>
        <taxon>Braconidae</taxon>
        <taxon>Opiinae</taxon>
        <taxon>Fopius</taxon>
    </lineage>
</organism>
<dbReference type="InterPro" id="IPR051872">
    <property type="entry name" value="Cytochrome_b5/Flavoprotein_Rdt"/>
</dbReference>
<evidence type="ECO:0000259" key="6">
    <source>
        <dbReference type="PROSITE" id="PS50255"/>
    </source>
</evidence>
<feature type="region of interest" description="Disordered" evidence="5">
    <location>
        <begin position="1"/>
        <end position="23"/>
    </location>
</feature>
<dbReference type="GO" id="GO:0004128">
    <property type="term" value="F:cytochrome-b5 reductase activity, acting on NAD(P)H"/>
    <property type="evidence" value="ECO:0007669"/>
    <property type="project" value="TreeGrafter"/>
</dbReference>
<dbReference type="PANTHER" id="PTHR46237">
    <property type="entry name" value="CYTOCHROME B5 REDUCTASE 4 FAMILY MEMBER"/>
    <property type="match status" value="1"/>
</dbReference>
<feature type="compositionally biased region" description="Basic and acidic residues" evidence="5">
    <location>
        <begin position="8"/>
        <end position="20"/>
    </location>
</feature>
<feature type="region of interest" description="Disordered" evidence="5">
    <location>
        <begin position="53"/>
        <end position="75"/>
    </location>
</feature>
<gene>
    <name evidence="7" type="primary">cyb5r4_1</name>
    <name evidence="7" type="ORF">g.34549</name>
</gene>
<keyword evidence="3 4" id="KW-0408">Iron</keyword>
<evidence type="ECO:0000256" key="3">
    <source>
        <dbReference type="ARBA" id="ARBA00023004"/>
    </source>
</evidence>
<evidence type="ECO:0000256" key="4">
    <source>
        <dbReference type="RuleBase" id="RU362121"/>
    </source>
</evidence>
<evidence type="ECO:0000256" key="2">
    <source>
        <dbReference type="ARBA" id="ARBA00022723"/>
    </source>
</evidence>
<dbReference type="EMBL" id="GBYB01001370">
    <property type="protein sequence ID" value="JAG71137.1"/>
    <property type="molecule type" value="Transcribed_RNA"/>
</dbReference>